<proteinExistence type="predicted"/>
<comment type="caution">
    <text evidence="1">The sequence shown here is derived from an EMBL/GenBank/DDBJ whole genome shotgun (WGS) entry which is preliminary data.</text>
</comment>
<dbReference type="Proteomes" id="UP000724584">
    <property type="component" value="Unassembled WGS sequence"/>
</dbReference>
<dbReference type="EMBL" id="JAGIZQ010000008">
    <property type="protein sequence ID" value="KAH6613362.1"/>
    <property type="molecule type" value="Genomic_DNA"/>
</dbReference>
<evidence type="ECO:0000313" key="2">
    <source>
        <dbReference type="Proteomes" id="UP000724584"/>
    </source>
</evidence>
<gene>
    <name evidence="1" type="ORF">F5144DRAFT_401707</name>
</gene>
<evidence type="ECO:0000313" key="1">
    <source>
        <dbReference type="EMBL" id="KAH6613362.1"/>
    </source>
</evidence>
<name>A0ACB7NXP5_9PEZI</name>
<reference evidence="1 2" key="1">
    <citation type="journal article" date="2021" name="Nat. Commun.">
        <title>Genetic determinants of endophytism in the Arabidopsis root mycobiome.</title>
        <authorList>
            <person name="Mesny F."/>
            <person name="Miyauchi S."/>
            <person name="Thiergart T."/>
            <person name="Pickel B."/>
            <person name="Atanasova L."/>
            <person name="Karlsson M."/>
            <person name="Huettel B."/>
            <person name="Barry K.W."/>
            <person name="Haridas S."/>
            <person name="Chen C."/>
            <person name="Bauer D."/>
            <person name="Andreopoulos W."/>
            <person name="Pangilinan J."/>
            <person name="LaButti K."/>
            <person name="Riley R."/>
            <person name="Lipzen A."/>
            <person name="Clum A."/>
            <person name="Drula E."/>
            <person name="Henrissat B."/>
            <person name="Kohler A."/>
            <person name="Grigoriev I.V."/>
            <person name="Martin F.M."/>
            <person name="Hacquard S."/>
        </authorList>
    </citation>
    <scope>NUCLEOTIDE SEQUENCE [LARGE SCALE GENOMIC DNA]</scope>
    <source>
        <strain evidence="1 2">MPI-SDFR-AT-0079</strain>
    </source>
</reference>
<keyword evidence="2" id="KW-1185">Reference proteome</keyword>
<accession>A0ACB7NXP5</accession>
<protein>
    <submittedName>
        <fullName evidence="1">Uncharacterized protein</fullName>
    </submittedName>
</protein>
<organism evidence="1 2">
    <name type="scientific">Chaetomium tenue</name>
    <dbReference type="NCBI Taxonomy" id="1854479"/>
    <lineage>
        <taxon>Eukaryota</taxon>
        <taxon>Fungi</taxon>
        <taxon>Dikarya</taxon>
        <taxon>Ascomycota</taxon>
        <taxon>Pezizomycotina</taxon>
        <taxon>Sordariomycetes</taxon>
        <taxon>Sordariomycetidae</taxon>
        <taxon>Sordariales</taxon>
        <taxon>Chaetomiaceae</taxon>
        <taxon>Chaetomium</taxon>
    </lineage>
</organism>
<sequence length="247" mass="27201">MHAAVLLTATTAAPQCPSPFPFGRAVAVTEQRRRGRVSDAGFHLINVGGDSEDLMCVLLLHAPFTALLVVMRPWSVNTDGLQMVAQEETCFQYAFMLPHASVPPCLPTYCGVKNPVCEVLRTHHMRIILTCRSTNTRASHVCFPGHRVPFSRGASRAPGGPDGPRQARDGEWLDGEMVQSLKWPPISPTLATRGPHGHAGIWIRPSGNHPGVWRNNGFCCFCLDWCVIVMGFVCLRCSWSSCLDRLR</sequence>